<protein>
    <submittedName>
        <fullName evidence="2">Uncharacterized protein LOC113212285 isoform X1</fullName>
    </submittedName>
</protein>
<name>A0A9C6X206_FRAOC</name>
<keyword evidence="1" id="KW-1185">Reference proteome</keyword>
<accession>A0A9C6X206</accession>
<dbReference type="RefSeq" id="XP_052127674.1">
    <property type="nucleotide sequence ID" value="XM_052271714.1"/>
</dbReference>
<dbReference type="AlphaFoldDB" id="A0A9C6X206"/>
<reference evidence="2" key="1">
    <citation type="submission" date="2025-08" db="UniProtKB">
        <authorList>
            <consortium name="RefSeq"/>
        </authorList>
    </citation>
    <scope>IDENTIFICATION</scope>
    <source>
        <tissue evidence="2">Whole organism</tissue>
    </source>
</reference>
<proteinExistence type="predicted"/>
<dbReference type="Proteomes" id="UP000504606">
    <property type="component" value="Unplaced"/>
</dbReference>
<gene>
    <name evidence="2" type="primary">LOC113212285</name>
</gene>
<evidence type="ECO:0000313" key="2">
    <source>
        <dbReference type="RefSeq" id="XP_052127674.1"/>
    </source>
</evidence>
<evidence type="ECO:0000313" key="1">
    <source>
        <dbReference type="Proteomes" id="UP000504606"/>
    </source>
</evidence>
<dbReference type="GeneID" id="113212285"/>
<sequence>MRLQSCQLLKSYPLSVFYSETKYSLQSHFKMKIYYFLCILSATEQWPDVFIYTYAITPFLFGCRSLVLGSLRDSCCVFTFPADRLNWAVTNFTTITMPSFLLVFSDDPPAADVVREDFIVSKTADNKCVFRWVKDAKKDPVGVPVSGRILREGMKKDMRVLKVDVSGTITQGAGLGTRKQELEKARLRAAYAQKHNLQELAENMLHLGIDELAQQLNPTKRVKRPKTPKKRNPAQIALVNGQLNNMPCFKNGPHKIEVWEGKGVYCPEGFLTTARLRYGLQPLSLFRTILRILFPTRFRLLDGASYSGKYCTVAVPPKLIESIVCKFILSEDFLDYM</sequence>
<organism evidence="1 2">
    <name type="scientific">Frankliniella occidentalis</name>
    <name type="common">Western flower thrips</name>
    <name type="synonym">Euthrips occidentalis</name>
    <dbReference type="NCBI Taxonomy" id="133901"/>
    <lineage>
        <taxon>Eukaryota</taxon>
        <taxon>Metazoa</taxon>
        <taxon>Ecdysozoa</taxon>
        <taxon>Arthropoda</taxon>
        <taxon>Hexapoda</taxon>
        <taxon>Insecta</taxon>
        <taxon>Pterygota</taxon>
        <taxon>Neoptera</taxon>
        <taxon>Paraneoptera</taxon>
        <taxon>Thysanoptera</taxon>
        <taxon>Terebrantia</taxon>
        <taxon>Thripoidea</taxon>
        <taxon>Thripidae</taxon>
        <taxon>Frankliniella</taxon>
    </lineage>
</organism>
<dbReference type="KEGG" id="foc:113212285"/>